<dbReference type="EMBL" id="GBRH01182744">
    <property type="protein sequence ID" value="JAE15152.1"/>
    <property type="molecule type" value="Transcribed_RNA"/>
</dbReference>
<protein>
    <submittedName>
        <fullName evidence="1">Uncharacterized protein</fullName>
    </submittedName>
</protein>
<sequence>MAGSGKFFVGGNWKCVSARSLLQLYAPWGPWGCQYLMSNRVLNGDDAVTV</sequence>
<dbReference type="AlphaFoldDB" id="A0A0A9FSB2"/>
<evidence type="ECO:0000313" key="1">
    <source>
        <dbReference type="EMBL" id="JAE15152.1"/>
    </source>
</evidence>
<proteinExistence type="predicted"/>
<reference evidence="1" key="2">
    <citation type="journal article" date="2015" name="Data Brief">
        <title>Shoot transcriptome of the giant reed, Arundo donax.</title>
        <authorList>
            <person name="Barrero R.A."/>
            <person name="Guerrero F.D."/>
            <person name="Moolhuijzen P."/>
            <person name="Goolsby J.A."/>
            <person name="Tidwell J."/>
            <person name="Bellgard S.E."/>
            <person name="Bellgard M.I."/>
        </authorList>
    </citation>
    <scope>NUCLEOTIDE SEQUENCE</scope>
    <source>
        <tissue evidence="1">Shoot tissue taken approximately 20 cm above the soil surface</tissue>
    </source>
</reference>
<accession>A0A0A9FSB2</accession>
<organism evidence="1">
    <name type="scientific">Arundo donax</name>
    <name type="common">Giant reed</name>
    <name type="synonym">Donax arundinaceus</name>
    <dbReference type="NCBI Taxonomy" id="35708"/>
    <lineage>
        <taxon>Eukaryota</taxon>
        <taxon>Viridiplantae</taxon>
        <taxon>Streptophyta</taxon>
        <taxon>Embryophyta</taxon>
        <taxon>Tracheophyta</taxon>
        <taxon>Spermatophyta</taxon>
        <taxon>Magnoliopsida</taxon>
        <taxon>Liliopsida</taxon>
        <taxon>Poales</taxon>
        <taxon>Poaceae</taxon>
        <taxon>PACMAD clade</taxon>
        <taxon>Arundinoideae</taxon>
        <taxon>Arundineae</taxon>
        <taxon>Arundo</taxon>
    </lineage>
</organism>
<reference evidence="1" key="1">
    <citation type="submission" date="2014-09" db="EMBL/GenBank/DDBJ databases">
        <authorList>
            <person name="Magalhaes I.L.F."/>
            <person name="Oliveira U."/>
            <person name="Santos F.R."/>
            <person name="Vidigal T.H.D.A."/>
            <person name="Brescovit A.D."/>
            <person name="Santos A.J."/>
        </authorList>
    </citation>
    <scope>NUCLEOTIDE SEQUENCE</scope>
    <source>
        <tissue evidence="1">Shoot tissue taken approximately 20 cm above the soil surface</tissue>
    </source>
</reference>
<name>A0A0A9FSB2_ARUDO</name>